<name>B9WE56_CANDC</name>
<dbReference type="HOGENOM" id="CLU_031561_1_0_1"/>
<evidence type="ECO:0000313" key="1">
    <source>
        <dbReference type="CGD" id="CAL0000166687"/>
    </source>
</evidence>
<dbReference type="RefSeq" id="XP_002419373.1">
    <property type="nucleotide sequence ID" value="XM_002419328.1"/>
</dbReference>
<protein>
    <submittedName>
        <fullName evidence="2">Uncharacterized protein ydl237w, putative</fullName>
    </submittedName>
</protein>
<dbReference type="eggNOG" id="ENOG502QVA8">
    <property type="taxonomic scope" value="Eukaryota"/>
</dbReference>
<reference evidence="2 3" key="1">
    <citation type="journal article" date="2009" name="Genome Res.">
        <title>Comparative genomics of the fungal pathogens Candida dubliniensis and Candida albicans.</title>
        <authorList>
            <person name="Jackson A.P."/>
            <person name="Gamble J.A."/>
            <person name="Yeomans T."/>
            <person name="Moran G.P."/>
            <person name="Saunders D."/>
            <person name="Harris D."/>
            <person name="Aslett M."/>
            <person name="Barrell J.F."/>
            <person name="Butler G."/>
            <person name="Citiulo F."/>
            <person name="Coleman D.C."/>
            <person name="de Groot P.W.J."/>
            <person name="Goodwin T.J."/>
            <person name="Quail M.A."/>
            <person name="McQuillan J."/>
            <person name="Munro C.A."/>
            <person name="Pain A."/>
            <person name="Poulter R.T."/>
            <person name="Rajandream M.A."/>
            <person name="Renauld H."/>
            <person name="Spiering M.J."/>
            <person name="Tivey A."/>
            <person name="Gow N.A.R."/>
            <person name="Barrell B."/>
            <person name="Sullivan D.J."/>
            <person name="Berriman M."/>
        </authorList>
    </citation>
    <scope>NUCLEOTIDE SEQUENCE [LARGE SCALE GENOMIC DNA]</scope>
    <source>
        <strain evidence="3">CD36 / ATCC MYA-646 / CBS 7987 / NCPF 3949 / NRRL Y-17841</strain>
    </source>
</reference>
<organism evidence="2 3">
    <name type="scientific">Candida dubliniensis (strain CD36 / ATCC MYA-646 / CBS 7987 / NCPF 3949 / NRRL Y-17841)</name>
    <name type="common">Yeast</name>
    <dbReference type="NCBI Taxonomy" id="573826"/>
    <lineage>
        <taxon>Eukaryota</taxon>
        <taxon>Fungi</taxon>
        <taxon>Dikarya</taxon>
        <taxon>Ascomycota</taxon>
        <taxon>Saccharomycotina</taxon>
        <taxon>Pichiomycetes</taxon>
        <taxon>Debaryomycetaceae</taxon>
        <taxon>Candida/Lodderomyces clade</taxon>
        <taxon>Candida</taxon>
    </lineage>
</organism>
<keyword evidence="3" id="KW-1185">Reference proteome</keyword>
<accession>B9WE56</accession>
<dbReference type="CGD" id="CAL0000166687">
    <property type="gene designation" value="Cd36_84610"/>
</dbReference>
<proteinExistence type="predicted"/>
<dbReference type="Proteomes" id="UP000002605">
    <property type="component" value="Chromosome 3"/>
</dbReference>
<dbReference type="VEuPathDB" id="FungiDB:CD36_84610"/>
<evidence type="ECO:0000313" key="2">
    <source>
        <dbReference type="EMBL" id="CAX42967.1"/>
    </source>
</evidence>
<dbReference type="OrthoDB" id="4153866at2759"/>
<dbReference type="PANTHER" id="PTHR31571:SF1">
    <property type="entry name" value="ALTERED INHERITANCE OF MITOCHONDRIA PROTEIN 6"/>
    <property type="match status" value="1"/>
</dbReference>
<evidence type="ECO:0000313" key="3">
    <source>
        <dbReference type="Proteomes" id="UP000002605"/>
    </source>
</evidence>
<dbReference type="InterPro" id="IPR051236">
    <property type="entry name" value="HAT_RTT109-like"/>
</dbReference>
<dbReference type="PANTHER" id="PTHR31571">
    <property type="entry name" value="ALTERED INHERITANCE OF MITOCHONDRIA PROTEIN 6"/>
    <property type="match status" value="1"/>
</dbReference>
<dbReference type="EMBL" id="FM992690">
    <property type="protein sequence ID" value="CAX42967.1"/>
    <property type="molecule type" value="Genomic_DNA"/>
</dbReference>
<dbReference type="KEGG" id="cdu:CD36_84610"/>
<dbReference type="AlphaFoldDB" id="B9WE56"/>
<sequence>MINVFKPIVHRDLVPTAYYNNEILQYNGVSPTDTPILPFNQTIEDLNRDVYAKPLHSHNDYWRKYPLFSALSAGAISVESDIWYFPQTYKLTRTITPSTNNNNHQGNKYDSSINETLIFKNDEIYVGHSQEFLKPINTLFNLYLNPLFQFLQFVNPIYEIIDNNINPENSQSEQNLFTQSQSEKNSVFYNNPGQPLYLWFDFKTDANATYDVLKPLLKPFIDNGYLAYYNTSDDKYYSGPLILTITGNLPIEKVTNEKIRYLFLDGPLDKFTIDNNNTNIDELKKWSKLSRVASGSLEKILGSESYSTSTKTNFNEQQKSQLKQVLDLAHEYGLKTRIWGDITWPWNVLDSHLKSLFELGSDLLNVDDLERASELFSQ</sequence>
<gene>
    <name evidence="1" type="ordered locus">Cd36_84610</name>
    <name evidence="2" type="ORF">CD36_84610</name>
</gene>
<dbReference type="GeneID" id="8047199"/>